<dbReference type="PANTHER" id="PTHR13269:SF6">
    <property type="entry name" value="NUCLEOPORIN NDC1"/>
    <property type="match status" value="1"/>
</dbReference>
<organism evidence="14 15">
    <name type="scientific">Agrocybe pediades</name>
    <dbReference type="NCBI Taxonomy" id="84607"/>
    <lineage>
        <taxon>Eukaryota</taxon>
        <taxon>Fungi</taxon>
        <taxon>Dikarya</taxon>
        <taxon>Basidiomycota</taxon>
        <taxon>Agaricomycotina</taxon>
        <taxon>Agaricomycetes</taxon>
        <taxon>Agaricomycetidae</taxon>
        <taxon>Agaricales</taxon>
        <taxon>Agaricineae</taxon>
        <taxon>Strophariaceae</taxon>
        <taxon>Agrocybe</taxon>
    </lineage>
</organism>
<dbReference type="GO" id="GO:0005816">
    <property type="term" value="C:spindle pole body"/>
    <property type="evidence" value="ECO:0007669"/>
    <property type="project" value="TreeGrafter"/>
</dbReference>
<comment type="subcellular location">
    <subcellularLocation>
        <location evidence="1">Nucleus membrane</location>
        <topology evidence="1">Multi-pass membrane protein</topology>
    </subcellularLocation>
    <subcellularLocation>
        <location evidence="2">Nucleus</location>
        <location evidence="2">Nuclear pore complex</location>
    </subcellularLocation>
</comment>
<dbReference type="GO" id="GO:0070762">
    <property type="term" value="C:nuclear pore transmembrane ring"/>
    <property type="evidence" value="ECO:0007669"/>
    <property type="project" value="TreeGrafter"/>
</dbReference>
<comment type="similarity">
    <text evidence="3">Belongs to the NDC1 family.</text>
</comment>
<dbReference type="GO" id="GO:0031965">
    <property type="term" value="C:nuclear membrane"/>
    <property type="evidence" value="ECO:0007669"/>
    <property type="project" value="UniProtKB-SubCell"/>
</dbReference>
<dbReference type="Pfam" id="PF09531">
    <property type="entry name" value="Ndc1_Nup"/>
    <property type="match status" value="1"/>
</dbReference>
<dbReference type="GO" id="GO:0015031">
    <property type="term" value="P:protein transport"/>
    <property type="evidence" value="ECO:0007669"/>
    <property type="project" value="UniProtKB-KW"/>
</dbReference>
<proteinExistence type="inferred from homology"/>
<evidence type="ECO:0000256" key="4">
    <source>
        <dbReference type="ARBA" id="ARBA00022448"/>
    </source>
</evidence>
<evidence type="ECO:0000256" key="5">
    <source>
        <dbReference type="ARBA" id="ARBA00022692"/>
    </source>
</evidence>
<evidence type="ECO:0000256" key="10">
    <source>
        <dbReference type="ARBA" id="ARBA00023132"/>
    </source>
</evidence>
<evidence type="ECO:0000313" key="15">
    <source>
        <dbReference type="Proteomes" id="UP000521872"/>
    </source>
</evidence>
<dbReference type="PANTHER" id="PTHR13269">
    <property type="entry name" value="NUCLEOPORIN NDC1"/>
    <property type="match status" value="1"/>
</dbReference>
<accession>A0A8H4VHQ7</accession>
<gene>
    <name evidence="14" type="ORF">D9613_012317</name>
</gene>
<feature type="transmembrane region" description="Helical" evidence="13">
    <location>
        <begin position="243"/>
        <end position="263"/>
    </location>
</feature>
<evidence type="ECO:0000256" key="11">
    <source>
        <dbReference type="ARBA" id="ARBA00023136"/>
    </source>
</evidence>
<evidence type="ECO:0000256" key="7">
    <source>
        <dbReference type="ARBA" id="ARBA00022927"/>
    </source>
</evidence>
<keyword evidence="10" id="KW-0906">Nuclear pore complex</keyword>
<feature type="transmembrane region" description="Helical" evidence="13">
    <location>
        <begin position="56"/>
        <end position="75"/>
    </location>
</feature>
<keyword evidence="5 13" id="KW-0812">Transmembrane</keyword>
<evidence type="ECO:0000256" key="3">
    <source>
        <dbReference type="ARBA" id="ARBA00005760"/>
    </source>
</evidence>
<evidence type="ECO:0000313" key="14">
    <source>
        <dbReference type="EMBL" id="KAF4609597.1"/>
    </source>
</evidence>
<dbReference type="GO" id="GO:0006999">
    <property type="term" value="P:nuclear pore organization"/>
    <property type="evidence" value="ECO:0007669"/>
    <property type="project" value="TreeGrafter"/>
</dbReference>
<evidence type="ECO:0000256" key="2">
    <source>
        <dbReference type="ARBA" id="ARBA00004567"/>
    </source>
</evidence>
<evidence type="ECO:0000256" key="1">
    <source>
        <dbReference type="ARBA" id="ARBA00004232"/>
    </source>
</evidence>
<name>A0A8H4VHQ7_9AGAR</name>
<feature type="transmembrane region" description="Helical" evidence="13">
    <location>
        <begin position="149"/>
        <end position="168"/>
    </location>
</feature>
<evidence type="ECO:0000256" key="9">
    <source>
        <dbReference type="ARBA" id="ARBA00023010"/>
    </source>
</evidence>
<keyword evidence="9" id="KW-0811">Translocation</keyword>
<keyword evidence="8 13" id="KW-1133">Transmembrane helix</keyword>
<evidence type="ECO:0000256" key="6">
    <source>
        <dbReference type="ARBA" id="ARBA00022816"/>
    </source>
</evidence>
<evidence type="ECO:0000256" key="8">
    <source>
        <dbReference type="ARBA" id="ARBA00022989"/>
    </source>
</evidence>
<reference evidence="14 15" key="1">
    <citation type="submission" date="2019-12" db="EMBL/GenBank/DDBJ databases">
        <authorList>
            <person name="Floudas D."/>
            <person name="Bentzer J."/>
            <person name="Ahren D."/>
            <person name="Johansson T."/>
            <person name="Persson P."/>
            <person name="Tunlid A."/>
        </authorList>
    </citation>
    <scope>NUCLEOTIDE SEQUENCE [LARGE SCALE GENOMIC DNA]</scope>
    <source>
        <strain evidence="14 15">CBS 102.39</strain>
    </source>
</reference>
<feature type="transmembrane region" description="Helical" evidence="13">
    <location>
        <begin position="195"/>
        <end position="214"/>
    </location>
</feature>
<keyword evidence="4" id="KW-0813">Transport</keyword>
<keyword evidence="6" id="KW-0509">mRNA transport</keyword>
<feature type="transmembrane region" description="Helical" evidence="13">
    <location>
        <begin position="95"/>
        <end position="115"/>
    </location>
</feature>
<dbReference type="GO" id="GO:0051028">
    <property type="term" value="P:mRNA transport"/>
    <property type="evidence" value="ECO:0007669"/>
    <property type="project" value="UniProtKB-KW"/>
</dbReference>
<comment type="caution">
    <text evidence="14">The sequence shown here is derived from an EMBL/GenBank/DDBJ whole genome shotgun (WGS) entry which is preliminary data.</text>
</comment>
<evidence type="ECO:0000256" key="13">
    <source>
        <dbReference type="SAM" id="Phobius"/>
    </source>
</evidence>
<dbReference type="Proteomes" id="UP000521872">
    <property type="component" value="Unassembled WGS sequence"/>
</dbReference>
<sequence length="692" mass="76589">MSSATFGNASSSRLGLTTPIRATTSTLKNRAAPSIPPASQVYEPLVKALFRQRLKFVLLLSALATWVINGAWIIWQEGGSQSVGLWEAVWLAFSPSSLFLALLSWVFVALPITVLRKMFLTGNRSNATSPMASVKAAFARKNMRTASSVYLASSVLALFIHTIMAYQHEIYARGDPKLSIFVKSRKHPQYLNGRLLLLLLTQMCAALAFTLRSATADRFAYRWPSIVTSKDPWKALTLPKSTIISVAFATFSVIAASVVFGSIRMLLPLVFKVPIVSSLLRPFAYHFLRGSWTITLPLLHLPLLVRTWFLAFTTFLNWELTDALFEYVVSETVPVSVVTADPNTTIIAGITSTDSIFKYFAYSELKELALDESNSAATRRAALFGDQQMPINLWNNLARESLLLLGKDYQLFLRRGKPEPDPLPPVAKPATVPATPFATPAPLLRQRIFRAAPTSPGQAALDALASDGPNAKAIDVGADATHVPELFRSVETKVLTSPVVEEAKKNVETAKGFGANFKSTVISQLLVVWKKYCPMQVQEICMRLLQWWEEERISRVVEASLPFRELDVLVVDVLSYLVCASLEEDKYGVVQRDIPKILEAMVSFLTAVEEYQIKVTALQKPLPEGGLLSAKEQEEHDALVIEIQKAQDTLLFVNDGLKEGIARIVRTFGDKLQAFKFPPKVAGKLQGFLDHT</sequence>
<dbReference type="InterPro" id="IPR019049">
    <property type="entry name" value="Nucleoporin_prot_Ndc1/Nup"/>
</dbReference>
<dbReference type="GO" id="GO:0070631">
    <property type="term" value="P:spindle pole body localization"/>
    <property type="evidence" value="ECO:0007669"/>
    <property type="project" value="TreeGrafter"/>
</dbReference>
<keyword evidence="15" id="KW-1185">Reference proteome</keyword>
<protein>
    <recommendedName>
        <fullName evidence="16">Nucleoporin NDC1</fullName>
    </recommendedName>
</protein>
<keyword evidence="12" id="KW-0539">Nucleus</keyword>
<dbReference type="EMBL" id="JAACJL010000061">
    <property type="protein sequence ID" value="KAF4609597.1"/>
    <property type="molecule type" value="Genomic_DNA"/>
</dbReference>
<evidence type="ECO:0008006" key="16">
    <source>
        <dbReference type="Google" id="ProtNLM"/>
    </source>
</evidence>
<keyword evidence="11 13" id="KW-0472">Membrane</keyword>
<dbReference type="AlphaFoldDB" id="A0A8H4VHQ7"/>
<dbReference type="GO" id="GO:0030674">
    <property type="term" value="F:protein-macromolecule adaptor activity"/>
    <property type="evidence" value="ECO:0007669"/>
    <property type="project" value="TreeGrafter"/>
</dbReference>
<evidence type="ECO:0000256" key="12">
    <source>
        <dbReference type="ARBA" id="ARBA00023242"/>
    </source>
</evidence>
<keyword evidence="7" id="KW-0653">Protein transport</keyword>